<proteinExistence type="predicted"/>
<dbReference type="AlphaFoldDB" id="A0A0G0Z184"/>
<organism evidence="1 2">
    <name type="scientific">Candidatus Kuenenbacteria bacterium GW2011_GWA2_42_15</name>
    <dbReference type="NCBI Taxonomy" id="1618677"/>
    <lineage>
        <taxon>Bacteria</taxon>
        <taxon>Candidatus Kueneniibacteriota</taxon>
    </lineage>
</organism>
<dbReference type="Proteomes" id="UP000034516">
    <property type="component" value="Unassembled WGS sequence"/>
</dbReference>
<dbReference type="EMBL" id="LCCW01000012">
    <property type="protein sequence ID" value="KKS42535.1"/>
    <property type="molecule type" value="Genomic_DNA"/>
</dbReference>
<protein>
    <submittedName>
        <fullName evidence="1">Uncharacterized protein</fullName>
    </submittedName>
</protein>
<comment type="caution">
    <text evidence="1">The sequence shown here is derived from an EMBL/GenBank/DDBJ whole genome shotgun (WGS) entry which is preliminary data.</text>
</comment>
<sequence>MRGLCLCLFIAVAIIILVAAIIFSRRKKCPNCGTRTFKKRGIIDSAELWYCQKCNTNFIIGD</sequence>
<name>A0A0G0Z184_9BACT</name>
<reference evidence="1 2" key="1">
    <citation type="journal article" date="2015" name="Nature">
        <title>rRNA introns, odd ribosomes, and small enigmatic genomes across a large radiation of phyla.</title>
        <authorList>
            <person name="Brown C.T."/>
            <person name="Hug L.A."/>
            <person name="Thomas B.C."/>
            <person name="Sharon I."/>
            <person name="Castelle C.J."/>
            <person name="Singh A."/>
            <person name="Wilkins M.J."/>
            <person name="Williams K.H."/>
            <person name="Banfield J.F."/>
        </authorList>
    </citation>
    <scope>NUCLEOTIDE SEQUENCE [LARGE SCALE GENOMIC DNA]</scope>
</reference>
<evidence type="ECO:0000313" key="1">
    <source>
        <dbReference type="EMBL" id="KKS42535.1"/>
    </source>
</evidence>
<accession>A0A0G0Z184</accession>
<evidence type="ECO:0000313" key="2">
    <source>
        <dbReference type="Proteomes" id="UP000034516"/>
    </source>
</evidence>
<gene>
    <name evidence="1" type="ORF">UV02_C0012G0023</name>
</gene>